<keyword evidence="2" id="KW-0238">DNA-binding</keyword>
<evidence type="ECO:0000256" key="3">
    <source>
        <dbReference type="ARBA" id="ARBA00023163"/>
    </source>
</evidence>
<proteinExistence type="predicted"/>
<dbReference type="Proteomes" id="UP000239772">
    <property type="component" value="Unassembled WGS sequence"/>
</dbReference>
<dbReference type="PROSITE" id="PS50949">
    <property type="entry name" value="HTH_GNTR"/>
    <property type="match status" value="1"/>
</dbReference>
<evidence type="ECO:0000313" key="5">
    <source>
        <dbReference type="EMBL" id="PSC03831.1"/>
    </source>
</evidence>
<organism evidence="5 6">
    <name type="scientific">Alsobacter soli</name>
    <dbReference type="NCBI Taxonomy" id="2109933"/>
    <lineage>
        <taxon>Bacteria</taxon>
        <taxon>Pseudomonadati</taxon>
        <taxon>Pseudomonadota</taxon>
        <taxon>Alphaproteobacteria</taxon>
        <taxon>Hyphomicrobiales</taxon>
        <taxon>Alsobacteraceae</taxon>
        <taxon>Alsobacter</taxon>
    </lineage>
</organism>
<name>A0A2T1HQ98_9HYPH</name>
<evidence type="ECO:0000256" key="2">
    <source>
        <dbReference type="ARBA" id="ARBA00023125"/>
    </source>
</evidence>
<dbReference type="Pfam" id="PF00392">
    <property type="entry name" value="GntR"/>
    <property type="match status" value="1"/>
</dbReference>
<dbReference type="SMART" id="SM00345">
    <property type="entry name" value="HTH_GNTR"/>
    <property type="match status" value="1"/>
</dbReference>
<keyword evidence="1" id="KW-0805">Transcription regulation</keyword>
<evidence type="ECO:0000313" key="6">
    <source>
        <dbReference type="Proteomes" id="UP000239772"/>
    </source>
</evidence>
<dbReference type="Gene3D" id="1.10.10.10">
    <property type="entry name" value="Winged helix-like DNA-binding domain superfamily/Winged helix DNA-binding domain"/>
    <property type="match status" value="1"/>
</dbReference>
<evidence type="ECO:0000256" key="1">
    <source>
        <dbReference type="ARBA" id="ARBA00023015"/>
    </source>
</evidence>
<dbReference type="InterPro" id="IPR036390">
    <property type="entry name" value="WH_DNA-bd_sf"/>
</dbReference>
<dbReference type="InterPro" id="IPR000524">
    <property type="entry name" value="Tscrpt_reg_HTH_GntR"/>
</dbReference>
<keyword evidence="6" id="KW-1185">Reference proteome</keyword>
<dbReference type="InterPro" id="IPR011711">
    <property type="entry name" value="GntR_C"/>
</dbReference>
<dbReference type="InterPro" id="IPR036388">
    <property type="entry name" value="WH-like_DNA-bd_sf"/>
</dbReference>
<accession>A0A2T1HQ98</accession>
<reference evidence="6" key="1">
    <citation type="submission" date="2018-03" db="EMBL/GenBank/DDBJ databases">
        <authorList>
            <person name="Sun L."/>
            <person name="Liu H."/>
            <person name="Chen W."/>
            <person name="Huang K."/>
            <person name="Liu W."/>
            <person name="Gao X."/>
        </authorList>
    </citation>
    <scope>NUCLEOTIDE SEQUENCE [LARGE SCALE GENOMIC DNA]</scope>
    <source>
        <strain evidence="6">SH9</strain>
    </source>
</reference>
<dbReference type="SUPFAM" id="SSF48008">
    <property type="entry name" value="GntR ligand-binding domain-like"/>
    <property type="match status" value="1"/>
</dbReference>
<dbReference type="GO" id="GO:0003677">
    <property type="term" value="F:DNA binding"/>
    <property type="evidence" value="ECO:0007669"/>
    <property type="project" value="UniProtKB-KW"/>
</dbReference>
<dbReference type="GO" id="GO:0003700">
    <property type="term" value="F:DNA-binding transcription factor activity"/>
    <property type="evidence" value="ECO:0007669"/>
    <property type="project" value="InterPro"/>
</dbReference>
<dbReference type="InterPro" id="IPR008920">
    <property type="entry name" value="TF_FadR/GntR_C"/>
</dbReference>
<feature type="domain" description="HTH gntR-type" evidence="4">
    <location>
        <begin position="1"/>
        <end position="58"/>
    </location>
</feature>
<dbReference type="SUPFAM" id="SSF46785">
    <property type="entry name" value="Winged helix' DNA-binding domain"/>
    <property type="match status" value="1"/>
</dbReference>
<dbReference type="PANTHER" id="PTHR43537">
    <property type="entry name" value="TRANSCRIPTIONAL REGULATOR, GNTR FAMILY"/>
    <property type="match status" value="1"/>
</dbReference>
<keyword evidence="3" id="KW-0804">Transcription</keyword>
<gene>
    <name evidence="5" type="ORF">SLNSH_17125</name>
</gene>
<dbReference type="Gene3D" id="1.20.120.530">
    <property type="entry name" value="GntR ligand-binding domain-like"/>
    <property type="match status" value="1"/>
</dbReference>
<evidence type="ECO:0000259" key="4">
    <source>
        <dbReference type="PROSITE" id="PS50949"/>
    </source>
</evidence>
<protein>
    <submittedName>
        <fullName evidence="5">GntR family transcriptional regulator</fullName>
    </submittedName>
</protein>
<dbReference type="AlphaFoldDB" id="A0A2T1HQ98"/>
<dbReference type="SMART" id="SM00895">
    <property type="entry name" value="FCD"/>
    <property type="match status" value="1"/>
</dbReference>
<dbReference type="Pfam" id="PF07729">
    <property type="entry name" value="FCD"/>
    <property type="match status" value="1"/>
</dbReference>
<dbReference type="PANTHER" id="PTHR43537:SF24">
    <property type="entry name" value="GLUCONATE OPERON TRANSCRIPTIONAL REPRESSOR"/>
    <property type="match status" value="1"/>
</dbReference>
<dbReference type="PRINTS" id="PR00035">
    <property type="entry name" value="HTHGNTR"/>
</dbReference>
<dbReference type="EMBL" id="PVZS01000020">
    <property type="protein sequence ID" value="PSC03831.1"/>
    <property type="molecule type" value="Genomic_DNA"/>
</dbReference>
<sequence>MRRRILENEWPANFTVLEAEIGLELGMSRTPVREALVQLEAQGLVALRPRHGVQVLPISADDMADIYQIITALEAQAAELAARRGLTEADLAQLEEPAAIMERALESDDRLAWAHADEDFHRTLVALSGNARLAAMIASVSDQAHRVRMTMIHQRPRPVLSTLEHRLLVDALRRGDAEGARELQRIHRRRGGEVMIGFLRQNAGQL</sequence>
<comment type="caution">
    <text evidence="5">The sequence shown here is derived from an EMBL/GenBank/DDBJ whole genome shotgun (WGS) entry which is preliminary data.</text>
</comment>
<dbReference type="OrthoDB" id="9028214at2"/>